<feature type="transmembrane region" description="Helical" evidence="1">
    <location>
        <begin position="355"/>
        <end position="377"/>
    </location>
</feature>
<dbReference type="PANTHER" id="PTHR41771:SF1">
    <property type="entry name" value="MEMBRANE PROTEIN"/>
    <property type="match status" value="1"/>
</dbReference>
<dbReference type="InterPro" id="IPR012507">
    <property type="entry name" value="YibE_F"/>
</dbReference>
<dbReference type="RefSeq" id="WP_206706801.1">
    <property type="nucleotide sequence ID" value="NZ_CP059066.1"/>
</dbReference>
<keyword evidence="1" id="KW-0812">Transmembrane</keyword>
<feature type="transmembrane region" description="Helical" evidence="1">
    <location>
        <begin position="259"/>
        <end position="280"/>
    </location>
</feature>
<proteinExistence type="predicted"/>
<dbReference type="AlphaFoldDB" id="A0A8A0RNH6"/>
<keyword evidence="3" id="KW-1185">Reference proteome</keyword>
<organism evidence="2 3">
    <name type="scientific">Koleobacter methoxysyntrophicus</name>
    <dbReference type="NCBI Taxonomy" id="2751313"/>
    <lineage>
        <taxon>Bacteria</taxon>
        <taxon>Bacillati</taxon>
        <taxon>Bacillota</taxon>
        <taxon>Clostridia</taxon>
        <taxon>Koleobacterales</taxon>
        <taxon>Koleobacteraceae</taxon>
        <taxon>Koleobacter</taxon>
    </lineage>
</organism>
<keyword evidence="1" id="KW-0472">Membrane</keyword>
<name>A0A8A0RNH6_9FIRM</name>
<feature type="transmembrane region" description="Helical" evidence="1">
    <location>
        <begin position="158"/>
        <end position="176"/>
    </location>
</feature>
<evidence type="ECO:0008006" key="4">
    <source>
        <dbReference type="Google" id="ProtNLM"/>
    </source>
</evidence>
<evidence type="ECO:0000313" key="2">
    <source>
        <dbReference type="EMBL" id="QSQ09442.1"/>
    </source>
</evidence>
<accession>A0A8A0RNH6</accession>
<dbReference type="Proteomes" id="UP000662904">
    <property type="component" value="Chromosome"/>
</dbReference>
<keyword evidence="1" id="KW-1133">Transmembrane helix</keyword>
<dbReference type="KEGG" id="kme:H0A61_01805"/>
<protein>
    <recommendedName>
        <fullName evidence="4">YibE/F family protein</fullName>
    </recommendedName>
</protein>
<gene>
    <name evidence="2" type="ORF">H0A61_01805</name>
</gene>
<feature type="transmembrane region" description="Helical" evidence="1">
    <location>
        <begin position="317"/>
        <end position="335"/>
    </location>
</feature>
<dbReference type="EMBL" id="CP059066">
    <property type="protein sequence ID" value="QSQ09442.1"/>
    <property type="molecule type" value="Genomic_DNA"/>
</dbReference>
<feature type="transmembrane region" description="Helical" evidence="1">
    <location>
        <begin position="182"/>
        <end position="200"/>
    </location>
</feature>
<feature type="transmembrane region" description="Helical" evidence="1">
    <location>
        <begin position="133"/>
        <end position="151"/>
    </location>
</feature>
<dbReference type="Pfam" id="PF07907">
    <property type="entry name" value="YibE_F"/>
    <property type="match status" value="1"/>
</dbReference>
<evidence type="ECO:0000256" key="1">
    <source>
        <dbReference type="SAM" id="Phobius"/>
    </source>
</evidence>
<sequence>MKKIVLIIITFLVMFFSAGNIYAFQPESEFEDPIGELENLPTEKVRAKVMHIQKGREEGEFSTGGFFEEEKLVRLKILTGRFKGKFIDTVYYTVSNPAYDIQFNEGDKVFVELQLRGDEIANSYITELVRDDLLIFLTVGFILSIILIGGLKGIKSVLTLGLTVLMVLKVLLPSLLKGYNPIMLAIIVSAVVTAITMLIISGFNRKTLAAVLGTVGGVTIAGFLAFYIGNAIKLTGMTGEEAQMLFYIPQGVKFDYRGLLFAGIIIGALGAVMDVGMSIASSMAEVKKANPDMSTPDLIKSGMNVGKDIMGTMSNTLILAYTGGALPLLILFLAYELPLVEIVNLDIIATEIVRALSGSIGLVLSIPITALLAGLLYKK</sequence>
<evidence type="ECO:0000313" key="3">
    <source>
        <dbReference type="Proteomes" id="UP000662904"/>
    </source>
</evidence>
<feature type="transmembrane region" description="Helical" evidence="1">
    <location>
        <begin position="207"/>
        <end position="228"/>
    </location>
</feature>
<dbReference type="PANTHER" id="PTHR41771">
    <property type="entry name" value="MEMBRANE PROTEIN-RELATED"/>
    <property type="match status" value="1"/>
</dbReference>
<reference evidence="2" key="1">
    <citation type="submission" date="2020-07" db="EMBL/GenBank/DDBJ databases">
        <title>Koleobacter methoxysyntrophicus gen. nov., sp. nov., a novel anaerobic bacterium isolated from deep subsurface oil field and proposal of Koleobacterales ord. nov. in the phylum Firmicutes.</title>
        <authorList>
            <person name="Sakamoto S."/>
            <person name="Tamaki H."/>
        </authorList>
    </citation>
    <scope>NUCLEOTIDE SEQUENCE</scope>
    <source>
        <strain evidence="2">NRmbB1</strain>
    </source>
</reference>